<dbReference type="PROSITE" id="PS50887">
    <property type="entry name" value="GGDEF"/>
    <property type="match status" value="1"/>
</dbReference>
<dbReference type="Pfam" id="PF07694">
    <property type="entry name" value="5TM-5TMR_LYT"/>
    <property type="match status" value="1"/>
</dbReference>
<keyword evidence="4 6" id="KW-1133">Transmembrane helix</keyword>
<reference evidence="8 9" key="1">
    <citation type="submission" date="2019-10" db="EMBL/GenBank/DDBJ databases">
        <title>Description of Paenibacillus choica sp. nov.</title>
        <authorList>
            <person name="Carlier A."/>
            <person name="Qi S."/>
        </authorList>
    </citation>
    <scope>NUCLEOTIDE SEQUENCE [LARGE SCALE GENOMIC DNA]</scope>
    <source>
        <strain evidence="8 9">LMG 31460</strain>
    </source>
</reference>
<dbReference type="CDD" id="cd01949">
    <property type="entry name" value="GGDEF"/>
    <property type="match status" value="1"/>
</dbReference>
<protein>
    <submittedName>
        <fullName evidence="8">Diguanylate cyclase</fullName>
    </submittedName>
</protein>
<dbReference type="NCBIfam" id="TIGR00254">
    <property type="entry name" value="GGDEF"/>
    <property type="match status" value="1"/>
</dbReference>
<keyword evidence="9" id="KW-1185">Reference proteome</keyword>
<feature type="transmembrane region" description="Helical" evidence="6">
    <location>
        <begin position="150"/>
        <end position="170"/>
    </location>
</feature>
<feature type="transmembrane region" description="Helical" evidence="6">
    <location>
        <begin position="176"/>
        <end position="198"/>
    </location>
</feature>
<dbReference type="EMBL" id="WHOC01000032">
    <property type="protein sequence ID" value="NOU85567.1"/>
    <property type="molecule type" value="Genomic_DNA"/>
</dbReference>
<feature type="transmembrane region" description="Helical" evidence="6">
    <location>
        <begin position="52"/>
        <end position="73"/>
    </location>
</feature>
<dbReference type="InterPro" id="IPR043128">
    <property type="entry name" value="Rev_trsase/Diguanyl_cyclase"/>
</dbReference>
<evidence type="ECO:0000256" key="6">
    <source>
        <dbReference type="SAM" id="Phobius"/>
    </source>
</evidence>
<name>A0ABX1YX75_9BACL</name>
<evidence type="ECO:0000256" key="1">
    <source>
        <dbReference type="ARBA" id="ARBA00004651"/>
    </source>
</evidence>
<dbReference type="SUPFAM" id="SSF55073">
    <property type="entry name" value="Nucleotide cyclase"/>
    <property type="match status" value="1"/>
</dbReference>
<feature type="transmembrane region" description="Helical" evidence="6">
    <location>
        <begin position="120"/>
        <end position="138"/>
    </location>
</feature>
<sequence>MLRLWGVDSMNDLSFETLQDLIANFSIVTAYLFLASQVIYKDWNLGTPTTLYTKLHIGVLTGILGIILMEFTVKLNGTILDFRNLAITIAALFGGVYSALVTGIIISLMRLLAFGTLSPATIFAAFNTLIISIILGWICTRNLSYWKKWAYALFLNNLFTIIIFHINLGSKGTIPSFIYLIMMTLGGIFTAYLTQFLIKAKTHFQMIEKAATFDFLTELNNHRTFDEAFNSLLLEAKDKNEALTLMIIDIDHFKKVNDTYGHPNGDTVLKQLGKLLKDASRSFDIVSRIGGEEFAILLYDCPHKHALIIGERIRMAVRNQEFMLNEGKVIQITVSVGVATYPDTNENIKGEADKALYKAKSCGRNLVCSNQFT</sequence>
<evidence type="ECO:0000313" key="8">
    <source>
        <dbReference type="EMBL" id="NOU85567.1"/>
    </source>
</evidence>
<dbReference type="Gene3D" id="3.30.70.270">
    <property type="match status" value="1"/>
</dbReference>
<evidence type="ECO:0000256" key="4">
    <source>
        <dbReference type="ARBA" id="ARBA00022989"/>
    </source>
</evidence>
<evidence type="ECO:0000256" key="2">
    <source>
        <dbReference type="ARBA" id="ARBA00022475"/>
    </source>
</evidence>
<dbReference type="Pfam" id="PF00990">
    <property type="entry name" value="GGDEF"/>
    <property type="match status" value="1"/>
</dbReference>
<keyword evidence="2" id="KW-1003">Cell membrane</keyword>
<dbReference type="PANTHER" id="PTHR45138:SF9">
    <property type="entry name" value="DIGUANYLATE CYCLASE DGCM-RELATED"/>
    <property type="match status" value="1"/>
</dbReference>
<evidence type="ECO:0000313" key="9">
    <source>
        <dbReference type="Proteomes" id="UP000658690"/>
    </source>
</evidence>
<gene>
    <name evidence="8" type="ORF">GC102_07215</name>
</gene>
<feature type="domain" description="GGDEF" evidence="7">
    <location>
        <begin position="241"/>
        <end position="372"/>
    </location>
</feature>
<comment type="subcellular location">
    <subcellularLocation>
        <location evidence="1">Cell membrane</location>
        <topology evidence="1">Multi-pass membrane protein</topology>
    </subcellularLocation>
</comment>
<dbReference type="PANTHER" id="PTHR45138">
    <property type="entry name" value="REGULATORY COMPONENTS OF SENSORY TRANSDUCTION SYSTEM"/>
    <property type="match status" value="1"/>
</dbReference>
<keyword evidence="3 6" id="KW-0812">Transmembrane</keyword>
<proteinExistence type="predicted"/>
<dbReference type="SMART" id="SM00267">
    <property type="entry name" value="GGDEF"/>
    <property type="match status" value="1"/>
</dbReference>
<evidence type="ECO:0000259" key="7">
    <source>
        <dbReference type="PROSITE" id="PS50887"/>
    </source>
</evidence>
<dbReference type="InterPro" id="IPR000160">
    <property type="entry name" value="GGDEF_dom"/>
</dbReference>
<keyword evidence="5 6" id="KW-0472">Membrane</keyword>
<feature type="transmembrane region" description="Helical" evidence="6">
    <location>
        <begin position="21"/>
        <end position="40"/>
    </location>
</feature>
<dbReference type="InterPro" id="IPR050469">
    <property type="entry name" value="Diguanylate_Cyclase"/>
</dbReference>
<comment type="caution">
    <text evidence="8">The sequence shown here is derived from an EMBL/GenBank/DDBJ whole genome shotgun (WGS) entry which is preliminary data.</text>
</comment>
<organism evidence="8 9">
    <name type="scientific">Paenibacillus germinis</name>
    <dbReference type="NCBI Taxonomy" id="2654979"/>
    <lineage>
        <taxon>Bacteria</taxon>
        <taxon>Bacillati</taxon>
        <taxon>Bacillota</taxon>
        <taxon>Bacilli</taxon>
        <taxon>Bacillales</taxon>
        <taxon>Paenibacillaceae</taxon>
        <taxon>Paenibacillus</taxon>
    </lineage>
</organism>
<accession>A0ABX1YX75</accession>
<evidence type="ECO:0000256" key="3">
    <source>
        <dbReference type="ARBA" id="ARBA00022692"/>
    </source>
</evidence>
<evidence type="ECO:0000256" key="5">
    <source>
        <dbReference type="ARBA" id="ARBA00023136"/>
    </source>
</evidence>
<dbReference type="Proteomes" id="UP000658690">
    <property type="component" value="Unassembled WGS sequence"/>
</dbReference>
<dbReference type="InterPro" id="IPR029787">
    <property type="entry name" value="Nucleotide_cyclase"/>
</dbReference>
<dbReference type="InterPro" id="IPR011620">
    <property type="entry name" value="Sig_transdc_His_kinase_LytS_TM"/>
</dbReference>
<feature type="transmembrane region" description="Helical" evidence="6">
    <location>
        <begin position="85"/>
        <end position="108"/>
    </location>
</feature>